<keyword evidence="5" id="KW-1185">Reference proteome</keyword>
<dbReference type="RefSeq" id="XP_060436673.1">
    <property type="nucleotide sequence ID" value="XM_060567921.1"/>
</dbReference>
<dbReference type="AlphaFoldDB" id="A0AAJ0AZY9"/>
<dbReference type="InterPro" id="IPR049207">
    <property type="entry name" value="DUF4246_N"/>
</dbReference>
<evidence type="ECO:0000313" key="5">
    <source>
        <dbReference type="Proteomes" id="UP001224890"/>
    </source>
</evidence>
<feature type="compositionally biased region" description="Basic and acidic residues" evidence="1">
    <location>
        <begin position="322"/>
        <end position="335"/>
    </location>
</feature>
<name>A0AAJ0AZY9_9PEZI</name>
<evidence type="ECO:0000256" key="1">
    <source>
        <dbReference type="SAM" id="MobiDB-lite"/>
    </source>
</evidence>
<dbReference type="EMBL" id="JAHMHR010000001">
    <property type="protein sequence ID" value="KAK1700918.1"/>
    <property type="molecule type" value="Genomic_DNA"/>
</dbReference>
<dbReference type="Pfam" id="PF14033">
    <property type="entry name" value="DUF4246"/>
    <property type="match status" value="1"/>
</dbReference>
<feature type="region of interest" description="Disordered" evidence="1">
    <location>
        <begin position="313"/>
        <end position="392"/>
    </location>
</feature>
<dbReference type="PANTHER" id="PTHR33119">
    <property type="entry name" value="IFI3P"/>
    <property type="match status" value="1"/>
</dbReference>
<feature type="domain" description="DUF4246" evidence="3">
    <location>
        <begin position="20"/>
        <end position="89"/>
    </location>
</feature>
<feature type="compositionally biased region" description="Acidic residues" evidence="1">
    <location>
        <begin position="356"/>
        <end position="387"/>
    </location>
</feature>
<gene>
    <name evidence="4" type="ORF">BDP55DRAFT_538190</name>
</gene>
<protein>
    <recommendedName>
        <fullName evidence="6">Duf1665 domain containing protein</fullName>
    </recommendedName>
</protein>
<evidence type="ECO:0000259" key="2">
    <source>
        <dbReference type="Pfam" id="PF14033"/>
    </source>
</evidence>
<accession>A0AAJ0AZY9</accession>
<evidence type="ECO:0000313" key="4">
    <source>
        <dbReference type="EMBL" id="KAK1700918.1"/>
    </source>
</evidence>
<dbReference type="Pfam" id="PF21666">
    <property type="entry name" value="DUF4246_N"/>
    <property type="match status" value="1"/>
</dbReference>
<feature type="domain" description="DUF4246" evidence="2">
    <location>
        <begin position="106"/>
        <end position="569"/>
    </location>
</feature>
<dbReference type="GeneID" id="85452447"/>
<feature type="non-terminal residue" evidence="4">
    <location>
        <position position="1"/>
    </location>
</feature>
<sequence length="624" mass="71237">LSSPDPAPRPIPSASDAIQLPGYGLPLDYLPPKKDRFPVLLHGDSRGWKARTLLIREVCMLKFMEDITNKPEWWRKVRDPKVANEWKREVLALDWDEYRRYGDFTENMAEACIQELCKKAALYEETGLVPVFDYSTCIIKADTILCDSLLDRLKSAVKLLEEVPNEERDWHPGSSRKVLDLVHPSLFPLLYGRSRIMRHVRVTLNESLSFCGRGFRVPKPAKIENTSFDWRGREVGYFSRKFQWLPCDVAIDDKGNAKIESYINNLHPEKHSDLYPIIEGLVQKSLPAWDLIYCWVRKYSVLRLTKTTRKVGDGVPVPDIVPEVHEEEIGGEKIPSDGQPDTVTTPEVIEPASGSEGDEEEESEESDGSDDSLDSDDEEYDSEDDVACDPSPYFKVSSKDVKHSGFFDNVPRIQVIVKLANIQLTPENPSYDGGSWHIEGQLNEHIVATALFYYDSSNITDSYLAFRTEANKENLSERIDYEQYDWDSIEKIFALDAGFHTMQDIGSVLTRSGRALFFPNLCQHKVQPFELEDDTKNGHRKIVALFLVDPAISVISTSNIPPQQKHWFANGESQAASGDNLNVSNLISMREAKRVRKKLMAERTVMQENEEQEMNHVEWSFCEH</sequence>
<dbReference type="InterPro" id="IPR049192">
    <property type="entry name" value="DUF4246_C"/>
</dbReference>
<organism evidence="4 5">
    <name type="scientific">Colletotrichum godetiae</name>
    <dbReference type="NCBI Taxonomy" id="1209918"/>
    <lineage>
        <taxon>Eukaryota</taxon>
        <taxon>Fungi</taxon>
        <taxon>Dikarya</taxon>
        <taxon>Ascomycota</taxon>
        <taxon>Pezizomycotina</taxon>
        <taxon>Sordariomycetes</taxon>
        <taxon>Hypocreomycetidae</taxon>
        <taxon>Glomerellales</taxon>
        <taxon>Glomerellaceae</taxon>
        <taxon>Colletotrichum</taxon>
        <taxon>Colletotrichum acutatum species complex</taxon>
    </lineage>
</organism>
<evidence type="ECO:0000259" key="3">
    <source>
        <dbReference type="Pfam" id="PF21666"/>
    </source>
</evidence>
<dbReference type="PANTHER" id="PTHR33119:SF1">
    <property type="entry name" value="FE2OG DIOXYGENASE DOMAIN-CONTAINING PROTEIN"/>
    <property type="match status" value="1"/>
</dbReference>
<comment type="caution">
    <text evidence="4">The sequence shown here is derived from an EMBL/GenBank/DDBJ whole genome shotgun (WGS) entry which is preliminary data.</text>
</comment>
<dbReference type="InterPro" id="IPR025340">
    <property type="entry name" value="DUF4246"/>
</dbReference>
<reference evidence="4" key="1">
    <citation type="submission" date="2021-06" db="EMBL/GenBank/DDBJ databases">
        <title>Comparative genomics, transcriptomics and evolutionary studies reveal genomic signatures of adaptation to plant cell wall in hemibiotrophic fungi.</title>
        <authorList>
            <consortium name="DOE Joint Genome Institute"/>
            <person name="Baroncelli R."/>
            <person name="Diaz J.F."/>
            <person name="Benocci T."/>
            <person name="Peng M."/>
            <person name="Battaglia E."/>
            <person name="Haridas S."/>
            <person name="Andreopoulos W."/>
            <person name="Labutti K."/>
            <person name="Pangilinan J."/>
            <person name="Floch G.L."/>
            <person name="Makela M.R."/>
            <person name="Henrissat B."/>
            <person name="Grigoriev I.V."/>
            <person name="Crouch J.A."/>
            <person name="De Vries R.P."/>
            <person name="Sukno S.A."/>
            <person name="Thon M.R."/>
        </authorList>
    </citation>
    <scope>NUCLEOTIDE SEQUENCE</scope>
    <source>
        <strain evidence="4">CBS 193.32</strain>
    </source>
</reference>
<proteinExistence type="predicted"/>
<dbReference type="Proteomes" id="UP001224890">
    <property type="component" value="Unassembled WGS sequence"/>
</dbReference>
<evidence type="ECO:0008006" key="6">
    <source>
        <dbReference type="Google" id="ProtNLM"/>
    </source>
</evidence>